<dbReference type="InterPro" id="IPR001387">
    <property type="entry name" value="Cro/C1-type_HTH"/>
</dbReference>
<evidence type="ECO:0000313" key="3">
    <source>
        <dbReference type="Proteomes" id="UP000581769"/>
    </source>
</evidence>
<accession>A0A840J4J1</accession>
<dbReference type="Proteomes" id="UP000581769">
    <property type="component" value="Unassembled WGS sequence"/>
</dbReference>
<proteinExistence type="predicted"/>
<dbReference type="EMBL" id="JACHMG010000001">
    <property type="protein sequence ID" value="MBB4688328.1"/>
    <property type="molecule type" value="Genomic_DNA"/>
</dbReference>
<dbReference type="Gene3D" id="1.10.260.40">
    <property type="entry name" value="lambda repressor-like DNA-binding domains"/>
    <property type="match status" value="1"/>
</dbReference>
<dbReference type="PROSITE" id="PS50943">
    <property type="entry name" value="HTH_CROC1"/>
    <property type="match status" value="1"/>
</dbReference>
<dbReference type="AlphaFoldDB" id="A0A840J4J1"/>
<dbReference type="GO" id="GO:0003677">
    <property type="term" value="F:DNA binding"/>
    <property type="evidence" value="ECO:0007669"/>
    <property type="project" value="UniProtKB-KW"/>
</dbReference>
<name>A0A840J4J1_9PSEU</name>
<evidence type="ECO:0000313" key="2">
    <source>
        <dbReference type="EMBL" id="MBB4688328.1"/>
    </source>
</evidence>
<dbReference type="InterPro" id="IPR010982">
    <property type="entry name" value="Lambda_DNA-bd_dom_sf"/>
</dbReference>
<dbReference type="Pfam" id="PF13560">
    <property type="entry name" value="HTH_31"/>
    <property type="match status" value="1"/>
</dbReference>
<dbReference type="SMART" id="SM00530">
    <property type="entry name" value="HTH_XRE"/>
    <property type="match status" value="1"/>
</dbReference>
<gene>
    <name evidence="2" type="ORF">BJY18_005813</name>
</gene>
<feature type="domain" description="HTH cro/C1-type" evidence="1">
    <location>
        <begin position="45"/>
        <end position="98"/>
    </location>
</feature>
<dbReference type="CDD" id="cd00093">
    <property type="entry name" value="HTH_XRE"/>
    <property type="match status" value="1"/>
</dbReference>
<reference evidence="2 3" key="1">
    <citation type="submission" date="2020-08" db="EMBL/GenBank/DDBJ databases">
        <title>Sequencing the genomes of 1000 actinobacteria strains.</title>
        <authorList>
            <person name="Klenk H.-P."/>
        </authorList>
    </citation>
    <scope>NUCLEOTIDE SEQUENCE [LARGE SCALE GENOMIC DNA]</scope>
    <source>
        <strain evidence="2 3">DSM 45859</strain>
    </source>
</reference>
<comment type="caution">
    <text evidence="2">The sequence shown here is derived from an EMBL/GenBank/DDBJ whole genome shotgun (WGS) entry which is preliminary data.</text>
</comment>
<protein>
    <submittedName>
        <fullName evidence="2">Putative XRE-type DNA-binding protein</fullName>
    </submittedName>
</protein>
<evidence type="ECO:0000259" key="1">
    <source>
        <dbReference type="PROSITE" id="PS50943"/>
    </source>
</evidence>
<dbReference type="RefSeq" id="WP_184783031.1">
    <property type="nucleotide sequence ID" value="NZ_JACHMG010000001.1"/>
</dbReference>
<keyword evidence="3" id="KW-1185">Reference proteome</keyword>
<organism evidence="2 3">
    <name type="scientific">Amycolatopsis jiangsuensis</name>
    <dbReference type="NCBI Taxonomy" id="1181879"/>
    <lineage>
        <taxon>Bacteria</taxon>
        <taxon>Bacillati</taxon>
        <taxon>Actinomycetota</taxon>
        <taxon>Actinomycetes</taxon>
        <taxon>Pseudonocardiales</taxon>
        <taxon>Pseudonocardiaceae</taxon>
        <taxon>Amycolatopsis</taxon>
    </lineage>
</organism>
<dbReference type="SUPFAM" id="SSF47413">
    <property type="entry name" value="lambda repressor-like DNA-binding domains"/>
    <property type="match status" value="1"/>
</dbReference>
<sequence>MTKTWREVKARKEELDHAAGRDGEAVRAAAMNRTALHVLGHRLGELRERTDLTQQDVADRMDVTQPRVSKIEQGDPELMSVETIRRYVAALGGHLRVVADFDVPAQGNPNTEAEIETDTLFNI</sequence>
<keyword evidence="2" id="KW-0238">DNA-binding</keyword>